<dbReference type="InterPro" id="IPR036291">
    <property type="entry name" value="NAD(P)-bd_dom_sf"/>
</dbReference>
<gene>
    <name evidence="3" type="ORF">SAMN05660324_4343</name>
</gene>
<keyword evidence="4" id="KW-1185">Reference proteome</keyword>
<dbReference type="GO" id="GO:0005886">
    <property type="term" value="C:plasma membrane"/>
    <property type="evidence" value="ECO:0007669"/>
    <property type="project" value="TreeGrafter"/>
</dbReference>
<dbReference type="InterPro" id="IPR005097">
    <property type="entry name" value="Sacchrp_dh_NADP-bd"/>
</dbReference>
<dbReference type="EMBL" id="FNCF01000009">
    <property type="protein sequence ID" value="SDH11524.1"/>
    <property type="molecule type" value="Genomic_DNA"/>
</dbReference>
<name>A0A1G7ZS66_9ACTN</name>
<feature type="domain" description="Saccharopine dehydrogenase NADP binding" evidence="2">
    <location>
        <begin position="9"/>
        <end position="134"/>
    </location>
</feature>
<accession>A0A1G7ZS66</accession>
<sequence length="407" mass="42207">MSSERPFDVVLFGASGFVGRLVAAHLAEHAPDGARIALAGRTRAKVEMVRADLPQRGRSWPVLVADSADRAALDELAGSARVVVTTVGPYARYGLPLVEACARAGTHYADLTGEVLFVRDAIDATDELARSTGARIVHACGYDSIPSDLAVAELARRAAADGAGGLTDVQTVATARGGFSGGTIDSMRAQVGALQERPELRRVVGHPFTLSPDRSAEPATRQPRDGSLPTRTADGRWSAPFVMASFNTRVVRRSNALQDWAYGRGFSYGEVMATGKGIGGAVAAGAVTGGLLAGVSAMAFRPTAALLDRVLPKPGEGPDAAARARGFFRMVTTGTTESGRRYRSVAAGAGDPGYAATAVMLGEAGLSLALDDLPDRAGSLTPATAFGTVLADRLRAAGHTYEVTELT</sequence>
<proteinExistence type="predicted"/>
<evidence type="ECO:0000256" key="1">
    <source>
        <dbReference type="SAM" id="MobiDB-lite"/>
    </source>
</evidence>
<protein>
    <submittedName>
        <fullName evidence="3">Uncharacterized conserved protein</fullName>
    </submittedName>
</protein>
<dbReference type="InterPro" id="IPR051276">
    <property type="entry name" value="Saccharopine_DH-like_oxidrdct"/>
</dbReference>
<evidence type="ECO:0000313" key="4">
    <source>
        <dbReference type="Proteomes" id="UP000198863"/>
    </source>
</evidence>
<dbReference type="GO" id="GO:0009247">
    <property type="term" value="P:glycolipid biosynthetic process"/>
    <property type="evidence" value="ECO:0007669"/>
    <property type="project" value="TreeGrafter"/>
</dbReference>
<dbReference type="Pfam" id="PF03435">
    <property type="entry name" value="Sacchrp_dh_NADP"/>
    <property type="match status" value="1"/>
</dbReference>
<dbReference type="Gene3D" id="3.40.50.720">
    <property type="entry name" value="NAD(P)-binding Rossmann-like Domain"/>
    <property type="match status" value="1"/>
</dbReference>
<reference evidence="4" key="1">
    <citation type="submission" date="2016-10" db="EMBL/GenBank/DDBJ databases">
        <authorList>
            <person name="Varghese N."/>
            <person name="Submissions S."/>
        </authorList>
    </citation>
    <scope>NUCLEOTIDE SEQUENCE [LARGE SCALE GENOMIC DNA]</scope>
    <source>
        <strain evidence="4">DSM 44526</strain>
    </source>
</reference>
<organism evidence="3 4">
    <name type="scientific">Klenkia brasiliensis</name>
    <dbReference type="NCBI Taxonomy" id="333142"/>
    <lineage>
        <taxon>Bacteria</taxon>
        <taxon>Bacillati</taxon>
        <taxon>Actinomycetota</taxon>
        <taxon>Actinomycetes</taxon>
        <taxon>Geodermatophilales</taxon>
        <taxon>Geodermatophilaceae</taxon>
        <taxon>Klenkia</taxon>
    </lineage>
</organism>
<dbReference type="Proteomes" id="UP000198863">
    <property type="component" value="Unassembled WGS sequence"/>
</dbReference>
<dbReference type="SUPFAM" id="SSF51735">
    <property type="entry name" value="NAD(P)-binding Rossmann-fold domains"/>
    <property type="match status" value="1"/>
</dbReference>
<dbReference type="PANTHER" id="PTHR12286">
    <property type="entry name" value="SACCHAROPINE DEHYDROGENASE-LIKE OXIDOREDUCTASE"/>
    <property type="match status" value="1"/>
</dbReference>
<dbReference type="RefSeq" id="WP_091068802.1">
    <property type="nucleotide sequence ID" value="NZ_FNCF01000009.1"/>
</dbReference>
<feature type="region of interest" description="Disordered" evidence="1">
    <location>
        <begin position="207"/>
        <end position="234"/>
    </location>
</feature>
<dbReference type="OrthoDB" id="4369409at2"/>
<dbReference type="PANTHER" id="PTHR12286:SF5">
    <property type="entry name" value="SACCHAROPINE DEHYDROGENASE-LIKE OXIDOREDUCTASE"/>
    <property type="match status" value="1"/>
</dbReference>
<evidence type="ECO:0000313" key="3">
    <source>
        <dbReference type="EMBL" id="SDH11524.1"/>
    </source>
</evidence>
<evidence type="ECO:0000259" key="2">
    <source>
        <dbReference type="Pfam" id="PF03435"/>
    </source>
</evidence>
<dbReference type="AlphaFoldDB" id="A0A1G7ZS66"/>